<accession>A0A1I4YU07</accession>
<dbReference type="AlphaFoldDB" id="A0A1I4YU07"/>
<feature type="region of interest" description="Disordered" evidence="1">
    <location>
        <begin position="23"/>
        <end position="56"/>
    </location>
</feature>
<evidence type="ECO:0000313" key="3">
    <source>
        <dbReference type="EMBL" id="SFN41516.1"/>
    </source>
</evidence>
<proteinExistence type="predicted"/>
<evidence type="ECO:0000256" key="2">
    <source>
        <dbReference type="SAM" id="SignalP"/>
    </source>
</evidence>
<evidence type="ECO:0000313" key="4">
    <source>
        <dbReference type="Proteomes" id="UP000183107"/>
    </source>
</evidence>
<protein>
    <submittedName>
        <fullName evidence="3">Uncharacterized protein</fullName>
    </submittedName>
</protein>
<organism evidence="3 4">
    <name type="scientific">Nitrosospira briensis</name>
    <dbReference type="NCBI Taxonomy" id="35799"/>
    <lineage>
        <taxon>Bacteria</taxon>
        <taxon>Pseudomonadati</taxon>
        <taxon>Pseudomonadota</taxon>
        <taxon>Betaproteobacteria</taxon>
        <taxon>Nitrosomonadales</taxon>
        <taxon>Nitrosomonadaceae</taxon>
        <taxon>Nitrosospira</taxon>
    </lineage>
</organism>
<feature type="chain" id="PRO_5010333245" evidence="2">
    <location>
        <begin position="22"/>
        <end position="112"/>
    </location>
</feature>
<gene>
    <name evidence="3" type="ORF">SAMN05216386_0886</name>
</gene>
<dbReference type="RefSeq" id="WP_074795001.1">
    <property type="nucleotide sequence ID" value="NZ_FOVJ01000001.1"/>
</dbReference>
<dbReference type="Proteomes" id="UP000183107">
    <property type="component" value="Unassembled WGS sequence"/>
</dbReference>
<feature type="compositionally biased region" description="Polar residues" evidence="1">
    <location>
        <begin position="47"/>
        <end position="56"/>
    </location>
</feature>
<sequence length="112" mass="12142">MNNRKLLFTLAFLLLAPPILAQEPPPQGSVNGNASSQPQPPHQPQSKNIASRSTSDTLSASFEGIVVQVEPLEVKSVSGQVRQFLPGKKLSMVQPRRGDLVWLSYEPGPTVI</sequence>
<evidence type="ECO:0000256" key="1">
    <source>
        <dbReference type="SAM" id="MobiDB-lite"/>
    </source>
</evidence>
<keyword evidence="4" id="KW-1185">Reference proteome</keyword>
<feature type="signal peptide" evidence="2">
    <location>
        <begin position="1"/>
        <end position="21"/>
    </location>
</feature>
<dbReference type="EMBL" id="FOVJ01000001">
    <property type="protein sequence ID" value="SFN41516.1"/>
    <property type="molecule type" value="Genomic_DNA"/>
</dbReference>
<name>A0A1I4YU07_9PROT</name>
<reference evidence="4" key="1">
    <citation type="submission" date="2016-10" db="EMBL/GenBank/DDBJ databases">
        <authorList>
            <person name="Varghese N."/>
        </authorList>
    </citation>
    <scope>NUCLEOTIDE SEQUENCE [LARGE SCALE GENOMIC DNA]</scope>
    <source>
        <strain evidence="4">Nsp8</strain>
    </source>
</reference>
<keyword evidence="2" id="KW-0732">Signal</keyword>